<dbReference type="GO" id="GO:0016787">
    <property type="term" value="F:hydrolase activity"/>
    <property type="evidence" value="ECO:0007669"/>
    <property type="project" value="InterPro"/>
</dbReference>
<protein>
    <recommendedName>
        <fullName evidence="2">Alpha/beta hydrolase fold-3 domain-containing protein</fullName>
    </recommendedName>
</protein>
<evidence type="ECO:0000313" key="3">
    <source>
        <dbReference type="EMBL" id="KAJ9558397.1"/>
    </source>
</evidence>
<proteinExistence type="inferred from homology"/>
<name>A0AA38WEJ2_9ASTR</name>
<dbReference type="AlphaFoldDB" id="A0AA38WEJ2"/>
<keyword evidence="4" id="KW-1185">Reference proteome</keyword>
<evidence type="ECO:0000259" key="2">
    <source>
        <dbReference type="Pfam" id="PF07859"/>
    </source>
</evidence>
<dbReference type="EMBL" id="JARYMX010000003">
    <property type="protein sequence ID" value="KAJ9558397.1"/>
    <property type="molecule type" value="Genomic_DNA"/>
</dbReference>
<comment type="similarity">
    <text evidence="1">Belongs to the 'GDXG' lipolytic enzyme family.</text>
</comment>
<feature type="domain" description="Alpha/beta hydrolase fold-3" evidence="2">
    <location>
        <begin position="84"/>
        <end position="303"/>
    </location>
</feature>
<gene>
    <name evidence="3" type="ORF">OSB04_013011</name>
</gene>
<dbReference type="PANTHER" id="PTHR23024:SF467">
    <property type="entry name" value="CARBOXYLESTERASE 12-RELATED"/>
    <property type="match status" value="1"/>
</dbReference>
<evidence type="ECO:0000313" key="4">
    <source>
        <dbReference type="Proteomes" id="UP001172457"/>
    </source>
</evidence>
<accession>A0AA38WEJ2</accession>
<dbReference type="SUPFAM" id="SSF53474">
    <property type="entry name" value="alpha/beta-Hydrolases"/>
    <property type="match status" value="1"/>
</dbReference>
<dbReference type="Pfam" id="PF07859">
    <property type="entry name" value="Abhydrolase_3"/>
    <property type="match status" value="1"/>
</dbReference>
<organism evidence="3 4">
    <name type="scientific">Centaurea solstitialis</name>
    <name type="common">yellow star-thistle</name>
    <dbReference type="NCBI Taxonomy" id="347529"/>
    <lineage>
        <taxon>Eukaryota</taxon>
        <taxon>Viridiplantae</taxon>
        <taxon>Streptophyta</taxon>
        <taxon>Embryophyta</taxon>
        <taxon>Tracheophyta</taxon>
        <taxon>Spermatophyta</taxon>
        <taxon>Magnoliopsida</taxon>
        <taxon>eudicotyledons</taxon>
        <taxon>Gunneridae</taxon>
        <taxon>Pentapetalae</taxon>
        <taxon>asterids</taxon>
        <taxon>campanulids</taxon>
        <taxon>Asterales</taxon>
        <taxon>Asteraceae</taxon>
        <taxon>Carduoideae</taxon>
        <taxon>Cardueae</taxon>
        <taxon>Centaureinae</taxon>
        <taxon>Centaurea</taxon>
    </lineage>
</organism>
<evidence type="ECO:0000256" key="1">
    <source>
        <dbReference type="ARBA" id="ARBA00010515"/>
    </source>
</evidence>
<dbReference type="InterPro" id="IPR050466">
    <property type="entry name" value="Carboxylest/Gibb_receptor"/>
</dbReference>
<reference evidence="3" key="1">
    <citation type="submission" date="2023-03" db="EMBL/GenBank/DDBJ databases">
        <title>Chromosome-scale reference genome and RAD-based genetic map of yellow starthistle (Centaurea solstitialis) reveal putative structural variation and QTLs associated with invader traits.</title>
        <authorList>
            <person name="Reatini B."/>
            <person name="Cang F.A."/>
            <person name="Jiang Q."/>
            <person name="Mckibben M.T.W."/>
            <person name="Barker M.S."/>
            <person name="Rieseberg L.H."/>
            <person name="Dlugosch K.M."/>
        </authorList>
    </citation>
    <scope>NUCLEOTIDE SEQUENCE</scope>
    <source>
        <strain evidence="3">CAN-66</strain>
        <tissue evidence="3">Leaf</tissue>
    </source>
</reference>
<dbReference type="InterPro" id="IPR029058">
    <property type="entry name" value="AB_hydrolase_fold"/>
</dbReference>
<dbReference type="Gene3D" id="3.40.50.1820">
    <property type="entry name" value="alpha/beta hydrolase"/>
    <property type="match status" value="1"/>
</dbReference>
<sequence>MSFSFSSLPIAQPQEILHDLLPFMLIHKNGRIERLALEETIPPSTDHSTGVRSKDVQISPETGLSARLFLPEINTSQKHKLPLVIYFHGGGFVVGRASGTLFQPFLNRLAFEANVVVVSVDYRRAPEHPLPTAYDDSWDAIKWVVSHATGNVHEPWLTDFVDFERVFFGGESAGANIVHQMAMRIGLEHDELVKLSGIVLIHPYFWGETLIGGEVVADVRETNVMGNLWRVSNPGTTGLDDPMINPGSDANLWKLGCKRVLVTVAEKDLLRDRGWYYHEVLGKSGWNGDMDIIEAKGEGHVFHLYTPFCENALTLFKTLSSFFNEIK</sequence>
<dbReference type="PANTHER" id="PTHR23024">
    <property type="entry name" value="ARYLACETAMIDE DEACETYLASE"/>
    <property type="match status" value="1"/>
</dbReference>
<dbReference type="InterPro" id="IPR013094">
    <property type="entry name" value="AB_hydrolase_3"/>
</dbReference>
<dbReference type="Proteomes" id="UP001172457">
    <property type="component" value="Chromosome 3"/>
</dbReference>
<comment type="caution">
    <text evidence="3">The sequence shown here is derived from an EMBL/GenBank/DDBJ whole genome shotgun (WGS) entry which is preliminary data.</text>
</comment>